<comment type="caution">
    <text evidence="1">The sequence shown here is derived from an EMBL/GenBank/DDBJ whole genome shotgun (WGS) entry which is preliminary data.</text>
</comment>
<dbReference type="EMBL" id="JAIWYP010000001">
    <property type="protein sequence ID" value="KAH3890159.1"/>
    <property type="molecule type" value="Genomic_DNA"/>
</dbReference>
<evidence type="ECO:0000313" key="1">
    <source>
        <dbReference type="EMBL" id="KAH3890159.1"/>
    </source>
</evidence>
<protein>
    <submittedName>
        <fullName evidence="1">Uncharacterized protein</fullName>
    </submittedName>
</protein>
<gene>
    <name evidence="1" type="ORF">DPMN_014231</name>
</gene>
<evidence type="ECO:0000313" key="2">
    <source>
        <dbReference type="Proteomes" id="UP000828390"/>
    </source>
</evidence>
<name>A0A9D4S2I5_DREPO</name>
<dbReference type="AlphaFoldDB" id="A0A9D4S2I5"/>
<keyword evidence="2" id="KW-1185">Reference proteome</keyword>
<reference evidence="1" key="1">
    <citation type="journal article" date="2019" name="bioRxiv">
        <title>The Genome of the Zebra Mussel, Dreissena polymorpha: A Resource for Invasive Species Research.</title>
        <authorList>
            <person name="McCartney M.A."/>
            <person name="Auch B."/>
            <person name="Kono T."/>
            <person name="Mallez S."/>
            <person name="Zhang Y."/>
            <person name="Obille A."/>
            <person name="Becker A."/>
            <person name="Abrahante J.E."/>
            <person name="Garbe J."/>
            <person name="Badalamenti J.P."/>
            <person name="Herman A."/>
            <person name="Mangelson H."/>
            <person name="Liachko I."/>
            <person name="Sullivan S."/>
            <person name="Sone E.D."/>
            <person name="Koren S."/>
            <person name="Silverstein K.A.T."/>
            <person name="Beckman K.B."/>
            <person name="Gohl D.M."/>
        </authorList>
    </citation>
    <scope>NUCLEOTIDE SEQUENCE</scope>
    <source>
        <strain evidence="1">Duluth1</strain>
        <tissue evidence="1">Whole animal</tissue>
    </source>
</reference>
<sequence length="56" mass="6697">MKRPYDLVAFMKQEDRAAMLDKLKQELLSRKDEIDRTEDRNSGELTGLFFLEKQTF</sequence>
<accession>A0A9D4S2I5</accession>
<dbReference type="Proteomes" id="UP000828390">
    <property type="component" value="Unassembled WGS sequence"/>
</dbReference>
<reference evidence="1" key="2">
    <citation type="submission" date="2020-11" db="EMBL/GenBank/DDBJ databases">
        <authorList>
            <person name="McCartney M.A."/>
            <person name="Auch B."/>
            <person name="Kono T."/>
            <person name="Mallez S."/>
            <person name="Becker A."/>
            <person name="Gohl D.M."/>
            <person name="Silverstein K.A.T."/>
            <person name="Koren S."/>
            <person name="Bechman K.B."/>
            <person name="Herman A."/>
            <person name="Abrahante J.E."/>
            <person name="Garbe J."/>
        </authorList>
    </citation>
    <scope>NUCLEOTIDE SEQUENCE</scope>
    <source>
        <strain evidence="1">Duluth1</strain>
        <tissue evidence="1">Whole animal</tissue>
    </source>
</reference>
<proteinExistence type="predicted"/>
<organism evidence="1 2">
    <name type="scientific">Dreissena polymorpha</name>
    <name type="common">Zebra mussel</name>
    <name type="synonym">Mytilus polymorpha</name>
    <dbReference type="NCBI Taxonomy" id="45954"/>
    <lineage>
        <taxon>Eukaryota</taxon>
        <taxon>Metazoa</taxon>
        <taxon>Spiralia</taxon>
        <taxon>Lophotrochozoa</taxon>
        <taxon>Mollusca</taxon>
        <taxon>Bivalvia</taxon>
        <taxon>Autobranchia</taxon>
        <taxon>Heteroconchia</taxon>
        <taxon>Euheterodonta</taxon>
        <taxon>Imparidentia</taxon>
        <taxon>Neoheterodontei</taxon>
        <taxon>Myida</taxon>
        <taxon>Dreissenoidea</taxon>
        <taxon>Dreissenidae</taxon>
        <taxon>Dreissena</taxon>
    </lineage>
</organism>